<organism evidence="2 3">
    <name type="scientific">Actinoplanes sichuanensis</name>
    <dbReference type="NCBI Taxonomy" id="512349"/>
    <lineage>
        <taxon>Bacteria</taxon>
        <taxon>Bacillati</taxon>
        <taxon>Actinomycetota</taxon>
        <taxon>Actinomycetes</taxon>
        <taxon>Micromonosporales</taxon>
        <taxon>Micromonosporaceae</taxon>
        <taxon>Actinoplanes</taxon>
    </lineage>
</organism>
<dbReference type="EMBL" id="JBHTMK010000005">
    <property type="protein sequence ID" value="MFD1364297.1"/>
    <property type="molecule type" value="Genomic_DNA"/>
</dbReference>
<reference evidence="3" key="1">
    <citation type="journal article" date="2019" name="Int. J. Syst. Evol. Microbiol.">
        <title>The Global Catalogue of Microorganisms (GCM) 10K type strain sequencing project: providing services to taxonomists for standard genome sequencing and annotation.</title>
        <authorList>
            <consortium name="The Broad Institute Genomics Platform"/>
            <consortium name="The Broad Institute Genome Sequencing Center for Infectious Disease"/>
            <person name="Wu L."/>
            <person name="Ma J."/>
        </authorList>
    </citation>
    <scope>NUCLEOTIDE SEQUENCE [LARGE SCALE GENOMIC DNA]</scope>
    <source>
        <strain evidence="3">CCM 7526</strain>
    </source>
</reference>
<proteinExistence type="predicted"/>
<feature type="region of interest" description="Disordered" evidence="1">
    <location>
        <begin position="153"/>
        <end position="178"/>
    </location>
</feature>
<comment type="caution">
    <text evidence="2">The sequence shown here is derived from an EMBL/GenBank/DDBJ whole genome shotgun (WGS) entry which is preliminary data.</text>
</comment>
<accession>A0ABW4A0S1</accession>
<evidence type="ECO:0000313" key="3">
    <source>
        <dbReference type="Proteomes" id="UP001597183"/>
    </source>
</evidence>
<protein>
    <recommendedName>
        <fullName evidence="4">Galactose oxidase</fullName>
    </recommendedName>
</protein>
<evidence type="ECO:0000313" key="2">
    <source>
        <dbReference type="EMBL" id="MFD1364297.1"/>
    </source>
</evidence>
<name>A0ABW4A0S1_9ACTN</name>
<gene>
    <name evidence="2" type="ORF">ACFQ5G_02950</name>
</gene>
<keyword evidence="3" id="KW-1185">Reference proteome</keyword>
<evidence type="ECO:0008006" key="4">
    <source>
        <dbReference type="Google" id="ProtNLM"/>
    </source>
</evidence>
<dbReference type="Proteomes" id="UP001597183">
    <property type="component" value="Unassembled WGS sequence"/>
</dbReference>
<dbReference type="RefSeq" id="WP_317791756.1">
    <property type="nucleotide sequence ID" value="NZ_AP028461.1"/>
</dbReference>
<sequence length="178" mass="19143">MQLPPIDWHGRFGLVAADSPSNVWVVGTTSADSPEKQATHLLHYDGTAWREVPFPQAEGKGFTLITGLSVAGGHTWVVGNRQSDVIVEEWDGRSWRSHRAPTECRTGGDSFGGMPNFCTFTAIKAFGPNDVWAAGHGAWNGFNGPLLFHGNGTAPHHPALRAGGHPRVRTRRGATPST</sequence>
<evidence type="ECO:0000256" key="1">
    <source>
        <dbReference type="SAM" id="MobiDB-lite"/>
    </source>
</evidence>